<keyword evidence="2" id="KW-1185">Reference proteome</keyword>
<proteinExistence type="predicted"/>
<dbReference type="AlphaFoldDB" id="A0AAD4E7T4"/>
<sequence>VTNWKLSPVSSCDVPTSFVRRFCKETIQTWILLSHYRGALGVISDLSSDGCGNNPGDVVQFRFKQFHELDDLELFIQYSTAAFHLLPTSHPDRPQILRTLSGGLLERFHQKRDADDLETVGRY</sequence>
<accession>A0AAD4E7T4</accession>
<comment type="caution">
    <text evidence="1">The sequence shown here is derived from an EMBL/GenBank/DDBJ whole genome shotgun (WGS) entry which is preliminary data.</text>
</comment>
<evidence type="ECO:0000313" key="2">
    <source>
        <dbReference type="Proteomes" id="UP001195769"/>
    </source>
</evidence>
<dbReference type="GeneID" id="64657992"/>
<reference evidence="1" key="1">
    <citation type="journal article" date="2020" name="New Phytol.">
        <title>Comparative genomics reveals dynamic genome evolution in host specialist ectomycorrhizal fungi.</title>
        <authorList>
            <person name="Lofgren L.A."/>
            <person name="Nguyen N.H."/>
            <person name="Vilgalys R."/>
            <person name="Ruytinx J."/>
            <person name="Liao H.L."/>
            <person name="Branco S."/>
            <person name="Kuo A."/>
            <person name="LaButti K."/>
            <person name="Lipzen A."/>
            <person name="Andreopoulos W."/>
            <person name="Pangilinan J."/>
            <person name="Riley R."/>
            <person name="Hundley H."/>
            <person name="Na H."/>
            <person name="Barry K."/>
            <person name="Grigoriev I.V."/>
            <person name="Stajich J.E."/>
            <person name="Kennedy P.G."/>
        </authorList>
    </citation>
    <scope>NUCLEOTIDE SEQUENCE</scope>
    <source>
        <strain evidence="1">FC203</strain>
    </source>
</reference>
<feature type="non-terminal residue" evidence="1">
    <location>
        <position position="1"/>
    </location>
</feature>
<organism evidence="1 2">
    <name type="scientific">Suillus fuscotomentosus</name>
    <dbReference type="NCBI Taxonomy" id="1912939"/>
    <lineage>
        <taxon>Eukaryota</taxon>
        <taxon>Fungi</taxon>
        <taxon>Dikarya</taxon>
        <taxon>Basidiomycota</taxon>
        <taxon>Agaricomycotina</taxon>
        <taxon>Agaricomycetes</taxon>
        <taxon>Agaricomycetidae</taxon>
        <taxon>Boletales</taxon>
        <taxon>Suillineae</taxon>
        <taxon>Suillaceae</taxon>
        <taxon>Suillus</taxon>
    </lineage>
</organism>
<evidence type="ECO:0000313" key="1">
    <source>
        <dbReference type="EMBL" id="KAG1901160.1"/>
    </source>
</evidence>
<name>A0AAD4E7T4_9AGAM</name>
<dbReference type="RefSeq" id="XP_041226735.1">
    <property type="nucleotide sequence ID" value="XM_041363694.1"/>
</dbReference>
<gene>
    <name evidence="1" type="ORF">F5891DRAFT_1108445</name>
</gene>
<dbReference type="Proteomes" id="UP001195769">
    <property type="component" value="Unassembled WGS sequence"/>
</dbReference>
<dbReference type="EMBL" id="JABBWK010000023">
    <property type="protein sequence ID" value="KAG1901160.1"/>
    <property type="molecule type" value="Genomic_DNA"/>
</dbReference>
<protein>
    <submittedName>
        <fullName evidence="1">Uncharacterized protein</fullName>
    </submittedName>
</protein>